<comment type="caution">
    <text evidence="2">The sequence shown here is derived from an EMBL/GenBank/DDBJ whole genome shotgun (WGS) entry which is preliminary data.</text>
</comment>
<dbReference type="InterPro" id="IPR003772">
    <property type="entry name" value="YceD"/>
</dbReference>
<accession>A0A437LZA5</accession>
<dbReference type="RefSeq" id="WP_127789962.1">
    <property type="nucleotide sequence ID" value="NZ_SACL01000012.1"/>
</dbReference>
<dbReference type="Proteomes" id="UP000282957">
    <property type="component" value="Unassembled WGS sequence"/>
</dbReference>
<gene>
    <name evidence="2" type="ORF">EOD42_23120</name>
</gene>
<feature type="region of interest" description="Disordered" evidence="1">
    <location>
        <begin position="137"/>
        <end position="168"/>
    </location>
</feature>
<protein>
    <submittedName>
        <fullName evidence="2">DUF177 domain-containing protein</fullName>
    </submittedName>
</protein>
<evidence type="ECO:0000313" key="2">
    <source>
        <dbReference type="EMBL" id="RVT90695.1"/>
    </source>
</evidence>
<proteinExistence type="predicted"/>
<dbReference type="Pfam" id="PF02620">
    <property type="entry name" value="YceD"/>
    <property type="match status" value="1"/>
</dbReference>
<evidence type="ECO:0000313" key="3">
    <source>
        <dbReference type="Proteomes" id="UP000282957"/>
    </source>
</evidence>
<evidence type="ECO:0000256" key="1">
    <source>
        <dbReference type="SAM" id="MobiDB-lite"/>
    </source>
</evidence>
<organism evidence="2 3">
    <name type="scientific">Rhodovarius crocodyli</name>
    <dbReference type="NCBI Taxonomy" id="1979269"/>
    <lineage>
        <taxon>Bacteria</taxon>
        <taxon>Pseudomonadati</taxon>
        <taxon>Pseudomonadota</taxon>
        <taxon>Alphaproteobacteria</taxon>
        <taxon>Acetobacterales</taxon>
        <taxon>Roseomonadaceae</taxon>
        <taxon>Rhodovarius</taxon>
    </lineage>
</organism>
<dbReference type="AlphaFoldDB" id="A0A437LZA5"/>
<name>A0A437LZA5_9PROT</name>
<dbReference type="OrthoDB" id="8443793at2"/>
<sequence>MMEEPIEFSRPLRVAGVPRAGHRLALSATAPERAALAARLGLLALHDFSADLALSPDSLGGVEVRGSLSAEVEQACVVTMEPVRQSVREEFAFRIIAEGQEPSESPDAEDEVETVAGHAELGEVLAQLLSLALDPYPRKEGAELPPEASDPEASPFGALLQLRQAKKE</sequence>
<dbReference type="EMBL" id="SACL01000012">
    <property type="protein sequence ID" value="RVT90695.1"/>
    <property type="molecule type" value="Genomic_DNA"/>
</dbReference>
<reference evidence="2 3" key="1">
    <citation type="submission" date="2019-01" db="EMBL/GenBank/DDBJ databases">
        <authorList>
            <person name="Chen W.-M."/>
        </authorList>
    </citation>
    <scope>NUCLEOTIDE SEQUENCE [LARGE SCALE GENOMIC DNA]</scope>
    <source>
        <strain evidence="2 3">CCP-6</strain>
    </source>
</reference>
<keyword evidence="3" id="KW-1185">Reference proteome</keyword>